<gene>
    <name evidence="2" type="ORF">RJT34_17139</name>
</gene>
<feature type="compositionally biased region" description="Basic and acidic residues" evidence="1">
    <location>
        <begin position="64"/>
        <end position="86"/>
    </location>
</feature>
<dbReference type="EMBL" id="JAYKXN010000004">
    <property type="protein sequence ID" value="KAK7294252.1"/>
    <property type="molecule type" value="Genomic_DNA"/>
</dbReference>
<evidence type="ECO:0000256" key="1">
    <source>
        <dbReference type="SAM" id="MobiDB-lite"/>
    </source>
</evidence>
<reference evidence="2 3" key="1">
    <citation type="submission" date="2024-01" db="EMBL/GenBank/DDBJ databases">
        <title>The genomes of 5 underutilized Papilionoideae crops provide insights into root nodulation and disease resistance.</title>
        <authorList>
            <person name="Yuan L."/>
        </authorList>
    </citation>
    <scope>NUCLEOTIDE SEQUENCE [LARGE SCALE GENOMIC DNA]</scope>
    <source>
        <strain evidence="2">LY-2023</strain>
        <tissue evidence="2">Leaf</tissue>
    </source>
</reference>
<name>A0AAN9J8E4_CLITE</name>
<protein>
    <submittedName>
        <fullName evidence="2">Uncharacterized protein</fullName>
    </submittedName>
</protein>
<evidence type="ECO:0000313" key="2">
    <source>
        <dbReference type="EMBL" id="KAK7294252.1"/>
    </source>
</evidence>
<sequence length="86" mass="10169">MKLYRWREITFCLHEDHDNIDVDEFVAEVDKIGVVMVNEVDEFVVEGGKVVDEEGRTKNPNGKLQDHKKIEMEKERNHELQTLEDE</sequence>
<keyword evidence="3" id="KW-1185">Reference proteome</keyword>
<organism evidence="2 3">
    <name type="scientific">Clitoria ternatea</name>
    <name type="common">Butterfly pea</name>
    <dbReference type="NCBI Taxonomy" id="43366"/>
    <lineage>
        <taxon>Eukaryota</taxon>
        <taxon>Viridiplantae</taxon>
        <taxon>Streptophyta</taxon>
        <taxon>Embryophyta</taxon>
        <taxon>Tracheophyta</taxon>
        <taxon>Spermatophyta</taxon>
        <taxon>Magnoliopsida</taxon>
        <taxon>eudicotyledons</taxon>
        <taxon>Gunneridae</taxon>
        <taxon>Pentapetalae</taxon>
        <taxon>rosids</taxon>
        <taxon>fabids</taxon>
        <taxon>Fabales</taxon>
        <taxon>Fabaceae</taxon>
        <taxon>Papilionoideae</taxon>
        <taxon>50 kb inversion clade</taxon>
        <taxon>NPAAA clade</taxon>
        <taxon>indigoferoid/millettioid clade</taxon>
        <taxon>Phaseoleae</taxon>
        <taxon>Clitoria</taxon>
    </lineage>
</organism>
<proteinExistence type="predicted"/>
<feature type="region of interest" description="Disordered" evidence="1">
    <location>
        <begin position="50"/>
        <end position="86"/>
    </location>
</feature>
<comment type="caution">
    <text evidence="2">The sequence shown here is derived from an EMBL/GenBank/DDBJ whole genome shotgun (WGS) entry which is preliminary data.</text>
</comment>
<evidence type="ECO:0000313" key="3">
    <source>
        <dbReference type="Proteomes" id="UP001359559"/>
    </source>
</evidence>
<accession>A0AAN9J8E4</accession>
<dbReference type="Proteomes" id="UP001359559">
    <property type="component" value="Unassembled WGS sequence"/>
</dbReference>
<dbReference type="AlphaFoldDB" id="A0AAN9J8E4"/>